<dbReference type="PANTHER" id="PTHR10858">
    <property type="entry name" value="DEOXYRIBONUCLEASE II"/>
    <property type="match status" value="1"/>
</dbReference>
<dbReference type="EMBL" id="AJWJ01000453">
    <property type="protein sequence ID" value="KAF2070726.1"/>
    <property type="molecule type" value="Genomic_DNA"/>
</dbReference>
<organism evidence="3 4">
    <name type="scientific">Polysphondylium violaceum</name>
    <dbReference type="NCBI Taxonomy" id="133409"/>
    <lineage>
        <taxon>Eukaryota</taxon>
        <taxon>Amoebozoa</taxon>
        <taxon>Evosea</taxon>
        <taxon>Eumycetozoa</taxon>
        <taxon>Dictyostelia</taxon>
        <taxon>Dictyosteliales</taxon>
        <taxon>Dictyosteliaceae</taxon>
        <taxon>Polysphondylium</taxon>
    </lineage>
</organism>
<dbReference type="Pfam" id="PF03265">
    <property type="entry name" value="DNase_II"/>
    <property type="match status" value="1"/>
</dbReference>
<dbReference type="InterPro" id="IPR004947">
    <property type="entry name" value="DNase_II"/>
</dbReference>
<comment type="similarity">
    <text evidence="1">Belongs to the DNase II family.</text>
</comment>
<keyword evidence="2" id="KW-0378">Hydrolase</keyword>
<accession>A0A8J4UQI4</accession>
<sequence>MCRSDVLLTGFDGEVDWWYITKVRGFGDTYLYIDSKTSEEKFKVGYYLRSQYSAFGATLLPFTGAYKDQTKSFVAFGEYSTSHNANKEFSKFYEQGAHQKGIFGWTEVGNSQWKGFYIEHSLPYFPQLFQQGKTFMNPPINFDPRIITANLDQKQIYRVSLYFSYYGWRHPFFYRNLMPMSSSGCVKINLLDNGQIKPHYEYRDKQVPIDQKESAKEKILRTTSTYTGAIIEIVDINPFSVVHTHRSKPSQHIFCVSIDTKARFIDFMSQYKYVSNQGIVSNVHQVRSSSLNDVKPYFSFYDANDKLIHPGVSLDRATQAEFITKKITFNNNITAETMINFNQGTTGIGNDIWYGLIKNGEGSSRVNPYLEAGKQVYISTWSFSDRKAWWRSNGMNARVLEPTFQVQVYGSTIKWKSNCQNDHSKIAYTKEKDHNVWNVCVGGGNLYTTDKSKKDNSVIKSSILLCLKLDNLRGALESITEDTWDGSKGEDKTEFDNYTKAYKVFKNKVLKMEDGDYISDFIEDYNPNAPIPTGYSDLLGEEFSRSSASAEKLCQALLNIPIKTKFTVTKVRNNRNMVNIRTDLFDRKIMFEYRYSEPLEPTQNLNDDPNRLVQLENLIPLKAATEYNKQLNIEDNSKKRKI</sequence>
<gene>
    <name evidence="3" type="ORF">CYY_007956</name>
</gene>
<proteinExistence type="inferred from homology"/>
<dbReference type="OrthoDB" id="10261598at2759"/>
<evidence type="ECO:0000313" key="3">
    <source>
        <dbReference type="EMBL" id="KAF2070726.1"/>
    </source>
</evidence>
<evidence type="ECO:0000256" key="1">
    <source>
        <dbReference type="ARBA" id="ARBA00007527"/>
    </source>
</evidence>
<dbReference type="AlphaFoldDB" id="A0A8J4UQI4"/>
<evidence type="ECO:0000313" key="4">
    <source>
        <dbReference type="Proteomes" id="UP000695562"/>
    </source>
</evidence>
<keyword evidence="4" id="KW-1185">Reference proteome</keyword>
<name>A0A8J4UQI4_9MYCE</name>
<protein>
    <submittedName>
        <fullName evidence="3">Uncharacterized protein</fullName>
    </submittedName>
</protein>
<dbReference type="GO" id="GO:0004531">
    <property type="term" value="F:deoxyribonuclease II activity"/>
    <property type="evidence" value="ECO:0007669"/>
    <property type="project" value="InterPro"/>
</dbReference>
<evidence type="ECO:0000256" key="2">
    <source>
        <dbReference type="ARBA" id="ARBA00022801"/>
    </source>
</evidence>
<reference evidence="3" key="1">
    <citation type="submission" date="2020-01" db="EMBL/GenBank/DDBJ databases">
        <title>Development of genomics and gene disruption for Polysphondylium violaceum indicates a role for the polyketide synthase stlB in stalk morphogenesis.</title>
        <authorList>
            <person name="Narita B."/>
            <person name="Kawabe Y."/>
            <person name="Kin K."/>
            <person name="Saito T."/>
            <person name="Gibbs R."/>
            <person name="Kuspa A."/>
            <person name="Muzny D."/>
            <person name="Queller D."/>
            <person name="Richards S."/>
            <person name="Strassman J."/>
            <person name="Sucgang R."/>
            <person name="Worley K."/>
            <person name="Schaap P."/>
        </authorList>
    </citation>
    <scope>NUCLEOTIDE SEQUENCE</scope>
    <source>
        <strain evidence="3">QSvi11</strain>
    </source>
</reference>
<dbReference type="PANTHER" id="PTHR10858:SF23">
    <property type="entry name" value="DEOXYRIBONUCLEASE II"/>
    <property type="match status" value="1"/>
</dbReference>
<dbReference type="Proteomes" id="UP000695562">
    <property type="component" value="Unassembled WGS sequence"/>
</dbReference>
<comment type="caution">
    <text evidence="3">The sequence shown here is derived from an EMBL/GenBank/DDBJ whole genome shotgun (WGS) entry which is preliminary data.</text>
</comment>